<dbReference type="Proteomes" id="UP000054516">
    <property type="component" value="Unassembled WGS sequence"/>
</dbReference>
<dbReference type="PROSITE" id="PS50011">
    <property type="entry name" value="PROTEIN_KINASE_DOM"/>
    <property type="match status" value="1"/>
</dbReference>
<dbReference type="GO" id="GO:0004672">
    <property type="term" value="F:protein kinase activity"/>
    <property type="evidence" value="ECO:0007669"/>
    <property type="project" value="InterPro"/>
</dbReference>
<dbReference type="OrthoDB" id="1911848at2759"/>
<reference evidence="2" key="1">
    <citation type="submission" date="2016-03" db="EMBL/GenBank/DDBJ databases">
        <title>Draft genome sequence of Rosellinia necatrix.</title>
        <authorList>
            <person name="Kanematsu S."/>
        </authorList>
    </citation>
    <scope>NUCLEOTIDE SEQUENCE [LARGE SCALE GENOMIC DNA]</scope>
    <source>
        <strain evidence="2">W97</strain>
    </source>
</reference>
<dbReference type="AlphaFoldDB" id="A0A1S8A764"/>
<dbReference type="EMBL" id="DF977461">
    <property type="protein sequence ID" value="GAW25944.1"/>
    <property type="molecule type" value="Genomic_DNA"/>
</dbReference>
<dbReference type="GO" id="GO:0005524">
    <property type="term" value="F:ATP binding"/>
    <property type="evidence" value="ECO:0007669"/>
    <property type="project" value="InterPro"/>
</dbReference>
<accession>A0A1S8A764</accession>
<protein>
    <recommendedName>
        <fullName evidence="1">Protein kinase domain-containing protein</fullName>
    </recommendedName>
</protein>
<name>A0A1S8A764_ROSNE</name>
<dbReference type="InterPro" id="IPR000719">
    <property type="entry name" value="Prot_kinase_dom"/>
</dbReference>
<evidence type="ECO:0000259" key="1">
    <source>
        <dbReference type="PROSITE" id="PS50011"/>
    </source>
</evidence>
<dbReference type="Gene3D" id="1.10.510.10">
    <property type="entry name" value="Transferase(Phosphotransferase) domain 1"/>
    <property type="match status" value="1"/>
</dbReference>
<sequence>MRRVDHPNSLREPLALRKDRSLNARLVLARAVAKAVFYTHAYRYAHKDLRPANILLESRSGDGGGGGAAAARRRDFGQVILAEFGDARKGAWAMSRYMLMSSRNASMALITVPMRRAQHEAVT</sequence>
<dbReference type="SUPFAM" id="SSF56112">
    <property type="entry name" value="Protein kinase-like (PK-like)"/>
    <property type="match status" value="1"/>
</dbReference>
<feature type="domain" description="Protein kinase" evidence="1">
    <location>
        <begin position="1"/>
        <end position="123"/>
    </location>
</feature>
<evidence type="ECO:0000313" key="3">
    <source>
        <dbReference type="Proteomes" id="UP000054516"/>
    </source>
</evidence>
<evidence type="ECO:0000313" key="2">
    <source>
        <dbReference type="EMBL" id="GAW25944.1"/>
    </source>
</evidence>
<keyword evidence="3" id="KW-1185">Reference proteome</keyword>
<dbReference type="InterPro" id="IPR011009">
    <property type="entry name" value="Kinase-like_dom_sf"/>
</dbReference>
<gene>
    <name evidence="2" type="ORF">SAMD00023353_1601240</name>
</gene>
<proteinExistence type="predicted"/>
<organism evidence="2">
    <name type="scientific">Rosellinia necatrix</name>
    <name type="common">White root-rot fungus</name>
    <dbReference type="NCBI Taxonomy" id="77044"/>
    <lineage>
        <taxon>Eukaryota</taxon>
        <taxon>Fungi</taxon>
        <taxon>Dikarya</taxon>
        <taxon>Ascomycota</taxon>
        <taxon>Pezizomycotina</taxon>
        <taxon>Sordariomycetes</taxon>
        <taxon>Xylariomycetidae</taxon>
        <taxon>Xylariales</taxon>
        <taxon>Xylariaceae</taxon>
        <taxon>Rosellinia</taxon>
    </lineage>
</organism>